<feature type="region of interest" description="Disordered" evidence="1">
    <location>
        <begin position="41"/>
        <end position="65"/>
    </location>
</feature>
<organism evidence="2">
    <name type="scientific">marine metagenome</name>
    <dbReference type="NCBI Taxonomy" id="408172"/>
    <lineage>
        <taxon>unclassified sequences</taxon>
        <taxon>metagenomes</taxon>
        <taxon>ecological metagenomes</taxon>
    </lineage>
</organism>
<evidence type="ECO:0000313" key="2">
    <source>
        <dbReference type="EMBL" id="SVD66335.1"/>
    </source>
</evidence>
<accession>A0A382X6W4</accession>
<reference evidence="2" key="1">
    <citation type="submission" date="2018-05" db="EMBL/GenBank/DDBJ databases">
        <authorList>
            <person name="Lanie J.A."/>
            <person name="Ng W.-L."/>
            <person name="Kazmierczak K.M."/>
            <person name="Andrzejewski T.M."/>
            <person name="Davidsen T.M."/>
            <person name="Wayne K.J."/>
            <person name="Tettelin H."/>
            <person name="Glass J.I."/>
            <person name="Rusch D."/>
            <person name="Podicherti R."/>
            <person name="Tsui H.-C.T."/>
            <person name="Winkler M.E."/>
        </authorList>
    </citation>
    <scope>NUCLEOTIDE SEQUENCE</scope>
</reference>
<name>A0A382X6W4_9ZZZZ</name>
<sequence>MMFTSAPQGSKYLKEFQVAAAELQTKNGGVPQVDGLCAHAGSQEVTRRRPGVPVDKYKLPPCPEG</sequence>
<protein>
    <submittedName>
        <fullName evidence="2">Uncharacterized protein</fullName>
    </submittedName>
</protein>
<gene>
    <name evidence="2" type="ORF">METZ01_LOCUS419189</name>
</gene>
<dbReference type="AlphaFoldDB" id="A0A382X6W4"/>
<proteinExistence type="predicted"/>
<dbReference type="EMBL" id="UINC01165118">
    <property type="protein sequence ID" value="SVD66335.1"/>
    <property type="molecule type" value="Genomic_DNA"/>
</dbReference>
<feature type="non-terminal residue" evidence="2">
    <location>
        <position position="65"/>
    </location>
</feature>
<evidence type="ECO:0000256" key="1">
    <source>
        <dbReference type="SAM" id="MobiDB-lite"/>
    </source>
</evidence>